<keyword evidence="2" id="KW-1133">Transmembrane helix</keyword>
<accession>A0ABT8DZ57</accession>
<feature type="region of interest" description="Disordered" evidence="1">
    <location>
        <begin position="59"/>
        <end position="97"/>
    </location>
</feature>
<keyword evidence="4" id="KW-1185">Reference proteome</keyword>
<keyword evidence="2" id="KW-0472">Membrane</keyword>
<gene>
    <name evidence="3" type="ORF">QWJ38_21335</name>
</gene>
<evidence type="ECO:0000313" key="3">
    <source>
        <dbReference type="EMBL" id="MDN3922843.1"/>
    </source>
</evidence>
<reference evidence="3 4" key="1">
    <citation type="submission" date="2023-06" db="EMBL/GenBank/DDBJ databases">
        <title>Pelomonas sp. PFR6 16S ribosomal RNA gene Genome sequencing and assembly.</title>
        <authorList>
            <person name="Woo H."/>
        </authorList>
    </citation>
    <scope>NUCLEOTIDE SEQUENCE [LARGE SCALE GENOMIC DNA]</scope>
    <source>
        <strain evidence="3 4">PFR6</strain>
    </source>
</reference>
<feature type="transmembrane region" description="Helical" evidence="2">
    <location>
        <begin position="30"/>
        <end position="50"/>
    </location>
</feature>
<organism evidence="3 4">
    <name type="scientific">Roseateles violae</name>
    <dbReference type="NCBI Taxonomy" id="3058042"/>
    <lineage>
        <taxon>Bacteria</taxon>
        <taxon>Pseudomonadati</taxon>
        <taxon>Pseudomonadota</taxon>
        <taxon>Betaproteobacteria</taxon>
        <taxon>Burkholderiales</taxon>
        <taxon>Sphaerotilaceae</taxon>
        <taxon>Roseateles</taxon>
    </lineage>
</organism>
<protein>
    <recommendedName>
        <fullName evidence="5">Transmembrane protein</fullName>
    </recommendedName>
</protein>
<comment type="caution">
    <text evidence="3">The sequence shown here is derived from an EMBL/GenBank/DDBJ whole genome shotgun (WGS) entry which is preliminary data.</text>
</comment>
<keyword evidence="2" id="KW-0812">Transmembrane</keyword>
<sequence length="97" mass="10427">MYLVAIAWFYVALMMALAEAVSSQGSVLGALITFTLYGLLPIGIVLYVMGAPRRREARRRQEREELLQAQQRAAASAQGDGGDHAAAEPLAPVGKEP</sequence>
<dbReference type="RefSeq" id="WP_290361155.1">
    <property type="nucleotide sequence ID" value="NZ_JAUHHC010000006.1"/>
</dbReference>
<name>A0ABT8DZ57_9BURK</name>
<dbReference type="Proteomes" id="UP001228044">
    <property type="component" value="Unassembled WGS sequence"/>
</dbReference>
<evidence type="ECO:0008006" key="5">
    <source>
        <dbReference type="Google" id="ProtNLM"/>
    </source>
</evidence>
<evidence type="ECO:0000313" key="4">
    <source>
        <dbReference type="Proteomes" id="UP001228044"/>
    </source>
</evidence>
<dbReference type="EMBL" id="JAUHHC010000006">
    <property type="protein sequence ID" value="MDN3922843.1"/>
    <property type="molecule type" value="Genomic_DNA"/>
</dbReference>
<evidence type="ECO:0000256" key="2">
    <source>
        <dbReference type="SAM" id="Phobius"/>
    </source>
</evidence>
<evidence type="ECO:0000256" key="1">
    <source>
        <dbReference type="SAM" id="MobiDB-lite"/>
    </source>
</evidence>
<proteinExistence type="predicted"/>
<feature type="compositionally biased region" description="Low complexity" evidence="1">
    <location>
        <begin position="67"/>
        <end position="78"/>
    </location>
</feature>